<organism evidence="1 2">
    <name type="scientific">Cercophora newfieldiana</name>
    <dbReference type="NCBI Taxonomy" id="92897"/>
    <lineage>
        <taxon>Eukaryota</taxon>
        <taxon>Fungi</taxon>
        <taxon>Dikarya</taxon>
        <taxon>Ascomycota</taxon>
        <taxon>Pezizomycotina</taxon>
        <taxon>Sordariomycetes</taxon>
        <taxon>Sordariomycetidae</taxon>
        <taxon>Sordariales</taxon>
        <taxon>Lasiosphaeriaceae</taxon>
        <taxon>Cercophora</taxon>
    </lineage>
</organism>
<comment type="caution">
    <text evidence="1">The sequence shown here is derived from an EMBL/GenBank/DDBJ whole genome shotgun (WGS) entry which is preliminary data.</text>
</comment>
<dbReference type="EMBL" id="JAULSV010000006">
    <property type="protein sequence ID" value="KAK0641878.1"/>
    <property type="molecule type" value="Genomic_DNA"/>
</dbReference>
<accession>A0AA39XX40</accession>
<keyword evidence="2" id="KW-1185">Reference proteome</keyword>
<dbReference type="SUPFAM" id="SSF52047">
    <property type="entry name" value="RNI-like"/>
    <property type="match status" value="1"/>
</dbReference>
<dbReference type="Proteomes" id="UP001174936">
    <property type="component" value="Unassembled WGS sequence"/>
</dbReference>
<dbReference type="AlphaFoldDB" id="A0AA39XX40"/>
<evidence type="ECO:0000313" key="2">
    <source>
        <dbReference type="Proteomes" id="UP001174936"/>
    </source>
</evidence>
<name>A0AA39XX40_9PEZI</name>
<protein>
    <submittedName>
        <fullName evidence="1">Uncharacterized protein</fullName>
    </submittedName>
</protein>
<gene>
    <name evidence="1" type="ORF">B0T16DRAFT_461901</name>
</gene>
<evidence type="ECO:0000313" key="1">
    <source>
        <dbReference type="EMBL" id="KAK0641878.1"/>
    </source>
</evidence>
<reference evidence="1" key="1">
    <citation type="submission" date="2023-06" db="EMBL/GenBank/DDBJ databases">
        <title>Genome-scale phylogeny and comparative genomics of the fungal order Sordariales.</title>
        <authorList>
            <consortium name="Lawrence Berkeley National Laboratory"/>
            <person name="Hensen N."/>
            <person name="Bonometti L."/>
            <person name="Westerberg I."/>
            <person name="Brannstrom I.O."/>
            <person name="Guillou S."/>
            <person name="Cros-Aarteil S."/>
            <person name="Calhoun S."/>
            <person name="Haridas S."/>
            <person name="Kuo A."/>
            <person name="Mondo S."/>
            <person name="Pangilinan J."/>
            <person name="Riley R."/>
            <person name="Labutti K."/>
            <person name="Andreopoulos B."/>
            <person name="Lipzen A."/>
            <person name="Chen C."/>
            <person name="Yanf M."/>
            <person name="Daum C."/>
            <person name="Ng V."/>
            <person name="Clum A."/>
            <person name="Steindorff A."/>
            <person name="Ohm R."/>
            <person name="Martin F."/>
            <person name="Silar P."/>
            <person name="Natvig D."/>
            <person name="Lalanne C."/>
            <person name="Gautier V."/>
            <person name="Ament-Velasquez S.L."/>
            <person name="Kruys A."/>
            <person name="Hutchinson M.I."/>
            <person name="Powell A.J."/>
            <person name="Barry K."/>
            <person name="Miller A.N."/>
            <person name="Grigoriev I.V."/>
            <person name="Debuchy R."/>
            <person name="Gladieux P."/>
            <person name="Thoren M.H."/>
            <person name="Johannesson H."/>
        </authorList>
    </citation>
    <scope>NUCLEOTIDE SEQUENCE</scope>
    <source>
        <strain evidence="1">SMH2532-1</strain>
    </source>
</reference>
<sequence length="442" mass="51047">MNEVALPYLHHILHYTPEPKLGEFGNPWVPLFDSHLTALALRRDKARHIKHMTIPVDGRYNRSVADLQHSIHILHLPANDKDIMAEAIMAEWRQYRLLLRDAVNLTHLTIGQHDATVVMPPRSTPSPVFGFPALRVLQVKGCHLASVNRFDRLVDIFLAAPALREFYLIDGAFDDPDEPDVLTLHPNLFANLTHLALSCHHYQTANLVRLLSQIDALQTFNFVLSRPVQPQDDMVHQGISQYHESPEQRRTRHDAHSGRVLHQLLTALHTHHRTTLRALSIDYKRSGLMEHLSPLDPIPPPGFAQHSFADFTVLESLFLNIDPFLRANPERYPLASLLPASIRRLHLVYLTEGFADIILLDLCRELEEGRFPRLREVAAAYPWTECAERPPCRCRMRRFPEEKQQMRNTQRWVGRLDGEWKERGIKCRVLNEVVGNVVYEWR</sequence>
<proteinExistence type="predicted"/>